<protein>
    <submittedName>
        <fullName evidence="2">Tail completion protein</fullName>
    </submittedName>
</protein>
<feature type="domain" description="BEACH" evidence="1">
    <location>
        <begin position="1"/>
        <end position="109"/>
    </location>
</feature>
<dbReference type="InterPro" id="IPR000409">
    <property type="entry name" value="BEACH_dom"/>
</dbReference>
<dbReference type="PROSITE" id="PS50197">
    <property type="entry name" value="BEACH"/>
    <property type="match status" value="1"/>
</dbReference>
<dbReference type="EMBL" id="BK014888">
    <property type="protein sequence ID" value="DAD80785.1"/>
    <property type="molecule type" value="Genomic_DNA"/>
</dbReference>
<evidence type="ECO:0000313" key="2">
    <source>
        <dbReference type="EMBL" id="DAD80785.1"/>
    </source>
</evidence>
<reference evidence="2" key="1">
    <citation type="journal article" date="2021" name="Proc. Natl. Acad. Sci. U.S.A.">
        <title>A Catalog of Tens of Thousands of Viruses from Human Metagenomes Reveals Hidden Associations with Chronic Diseases.</title>
        <authorList>
            <person name="Tisza M.J."/>
            <person name="Buck C.B."/>
        </authorList>
    </citation>
    <scope>NUCLEOTIDE SEQUENCE</scope>
    <source>
        <strain evidence="2">CtWuM9</strain>
    </source>
</reference>
<evidence type="ECO:0000259" key="1">
    <source>
        <dbReference type="PROSITE" id="PS50197"/>
    </source>
</evidence>
<proteinExistence type="predicted"/>
<sequence length="109" mass="13073">MQTLTDNRLDFHKKLEFVWDETFLTGKTYFQPPSNIKLEYPCMVYEPSGIENRNADNEPYRRNFRYSVKVISKSPLHPVIDRLLDFKYATYDRHYVADGLNHDVFTIYN</sequence>
<organism evidence="2">
    <name type="scientific">Siphoviridae sp. ctWuM9</name>
    <dbReference type="NCBI Taxonomy" id="2826364"/>
    <lineage>
        <taxon>Viruses</taxon>
        <taxon>Duplodnaviria</taxon>
        <taxon>Heunggongvirae</taxon>
        <taxon>Uroviricota</taxon>
        <taxon>Caudoviricetes</taxon>
    </lineage>
</organism>
<name>A0A8S5MEM8_9CAUD</name>
<accession>A0A8S5MEM8</accession>